<protein>
    <recommendedName>
        <fullName evidence="2 5">peptidylprolyl isomerase</fullName>
        <ecNumber evidence="2 5">5.2.1.8</ecNumber>
    </recommendedName>
</protein>
<gene>
    <name evidence="9" type="ORF">GQ466_18265</name>
</gene>
<dbReference type="InterPro" id="IPR046357">
    <property type="entry name" value="PPIase_dom_sf"/>
</dbReference>
<evidence type="ECO:0000256" key="1">
    <source>
        <dbReference type="ARBA" id="ARBA00000971"/>
    </source>
</evidence>
<proteinExistence type="predicted"/>
<dbReference type="Gene3D" id="3.10.50.40">
    <property type="match status" value="2"/>
</dbReference>
<dbReference type="RefSeq" id="WP_161104170.1">
    <property type="nucleotide sequence ID" value="NZ_JBHLYI010000004.1"/>
</dbReference>
<dbReference type="Pfam" id="PF00254">
    <property type="entry name" value="FKBP_C"/>
    <property type="match status" value="2"/>
</dbReference>
<evidence type="ECO:0000256" key="4">
    <source>
        <dbReference type="ARBA" id="ARBA00023235"/>
    </source>
</evidence>
<dbReference type="PANTHER" id="PTHR45779">
    <property type="entry name" value="PEPTIDYLPROLYL ISOMERASE"/>
    <property type="match status" value="1"/>
</dbReference>
<keyword evidence="7" id="KW-1133">Transmembrane helix</keyword>
<evidence type="ECO:0000256" key="3">
    <source>
        <dbReference type="ARBA" id="ARBA00023110"/>
    </source>
</evidence>
<keyword evidence="10" id="KW-1185">Reference proteome</keyword>
<feature type="compositionally biased region" description="Basic and acidic residues" evidence="6">
    <location>
        <begin position="1"/>
        <end position="13"/>
    </location>
</feature>
<dbReference type="GO" id="GO:0003755">
    <property type="term" value="F:peptidyl-prolyl cis-trans isomerase activity"/>
    <property type="evidence" value="ECO:0007669"/>
    <property type="project" value="UniProtKB-KW"/>
</dbReference>
<comment type="caution">
    <text evidence="9">The sequence shown here is derived from an EMBL/GenBank/DDBJ whole genome shotgun (WGS) entry which is preliminary data.</text>
</comment>
<evidence type="ECO:0000256" key="5">
    <source>
        <dbReference type="PROSITE-ProRule" id="PRU00277"/>
    </source>
</evidence>
<evidence type="ECO:0000259" key="8">
    <source>
        <dbReference type="PROSITE" id="PS50059"/>
    </source>
</evidence>
<name>A0A6I4W708_9ACTN</name>
<dbReference type="PROSITE" id="PS50059">
    <property type="entry name" value="FKBP_PPIASE"/>
    <property type="match status" value="2"/>
</dbReference>
<feature type="region of interest" description="Disordered" evidence="6">
    <location>
        <begin position="1"/>
        <end position="50"/>
    </location>
</feature>
<evidence type="ECO:0000256" key="6">
    <source>
        <dbReference type="SAM" id="MobiDB-lite"/>
    </source>
</evidence>
<feature type="transmembrane region" description="Helical" evidence="7">
    <location>
        <begin position="58"/>
        <end position="78"/>
    </location>
</feature>
<accession>A0A6I4W708</accession>
<feature type="domain" description="PPIase FKBP-type" evidence="8">
    <location>
        <begin position="130"/>
        <end position="226"/>
    </location>
</feature>
<evidence type="ECO:0000313" key="9">
    <source>
        <dbReference type="EMBL" id="MXQ65967.1"/>
    </source>
</evidence>
<evidence type="ECO:0000256" key="7">
    <source>
        <dbReference type="SAM" id="Phobius"/>
    </source>
</evidence>
<dbReference type="InterPro" id="IPR044609">
    <property type="entry name" value="FKBP2/11"/>
</dbReference>
<dbReference type="AlphaFoldDB" id="A0A6I4W708"/>
<sequence length="377" mass="38801">MSEDGKPRGEPAVKAKLPNAKNIRSPEFTPHGISAGRKGGGPRPSGLTAAQARKRKRLGILAAVVVVLVVAGGVTYLVTRPGPEIKVTGAFGKKPAVKIPAGLEPAKKLSTSTPIKGSGTKVASGSAVYGRYTFYQWTKGSGDDAKKKSTSKEIDSSFSATAQQIRPLVIGKTGVKGVDEGLVGQTAGSRVVLEIPPSKGFGAQGEQMGISATDSIVFVVDILGVYPKGMGPSGTAQEQKDKNLPSVAAGKPGEAPKVTIPKADAPSKLQVKTIVQGTGKALAKNDNAVVQYQGQLWRDGKVFDSSFTNGVPALFPIGVKATVPGFDKGLSGQKVGSRVLLVLPPSEGYGKNGNPQAGIKGTDTLVFVVDILGTVPN</sequence>
<keyword evidence="7" id="KW-0812">Transmembrane</keyword>
<keyword evidence="3 5" id="KW-0697">Rotamase</keyword>
<keyword evidence="4 5" id="KW-0413">Isomerase</keyword>
<dbReference type="SUPFAM" id="SSF54534">
    <property type="entry name" value="FKBP-like"/>
    <property type="match status" value="2"/>
</dbReference>
<dbReference type="OrthoDB" id="25996at2"/>
<keyword evidence="7" id="KW-0472">Membrane</keyword>
<organism evidence="9 10">
    <name type="scientific">Actinomadura rayongensis</name>
    <dbReference type="NCBI Taxonomy" id="1429076"/>
    <lineage>
        <taxon>Bacteria</taxon>
        <taxon>Bacillati</taxon>
        <taxon>Actinomycetota</taxon>
        <taxon>Actinomycetes</taxon>
        <taxon>Streptosporangiales</taxon>
        <taxon>Thermomonosporaceae</taxon>
        <taxon>Actinomadura</taxon>
    </lineage>
</organism>
<dbReference type="PANTHER" id="PTHR45779:SF7">
    <property type="entry name" value="PEPTIDYLPROLYL ISOMERASE"/>
    <property type="match status" value="1"/>
</dbReference>
<comment type="catalytic activity">
    <reaction evidence="1 5">
        <text>[protein]-peptidylproline (omega=180) = [protein]-peptidylproline (omega=0)</text>
        <dbReference type="Rhea" id="RHEA:16237"/>
        <dbReference type="Rhea" id="RHEA-COMP:10747"/>
        <dbReference type="Rhea" id="RHEA-COMP:10748"/>
        <dbReference type="ChEBI" id="CHEBI:83833"/>
        <dbReference type="ChEBI" id="CHEBI:83834"/>
        <dbReference type="EC" id="5.2.1.8"/>
    </reaction>
</comment>
<evidence type="ECO:0000256" key="2">
    <source>
        <dbReference type="ARBA" id="ARBA00013194"/>
    </source>
</evidence>
<feature type="region of interest" description="Disordered" evidence="6">
    <location>
        <begin position="232"/>
        <end position="258"/>
    </location>
</feature>
<dbReference type="EC" id="5.2.1.8" evidence="2 5"/>
<dbReference type="Proteomes" id="UP000431901">
    <property type="component" value="Unassembled WGS sequence"/>
</dbReference>
<feature type="domain" description="PPIase FKBP-type" evidence="8">
    <location>
        <begin position="285"/>
        <end position="375"/>
    </location>
</feature>
<evidence type="ECO:0000313" key="10">
    <source>
        <dbReference type="Proteomes" id="UP000431901"/>
    </source>
</evidence>
<reference evidence="9 10" key="1">
    <citation type="submission" date="2019-12" db="EMBL/GenBank/DDBJ databases">
        <title>Nocardia macrotermitis sp. nov. and Nocardia aurantia sp. nov., isolated from the gut of the fungus growing-termite Macrotermes natalensis.</title>
        <authorList>
            <person name="Christine B."/>
            <person name="Rene B."/>
        </authorList>
    </citation>
    <scope>NUCLEOTIDE SEQUENCE [LARGE SCALE GENOMIC DNA]</scope>
    <source>
        <strain evidence="9 10">DSM 102126</strain>
    </source>
</reference>
<dbReference type="EMBL" id="WUTW01000003">
    <property type="protein sequence ID" value="MXQ65967.1"/>
    <property type="molecule type" value="Genomic_DNA"/>
</dbReference>
<dbReference type="InterPro" id="IPR001179">
    <property type="entry name" value="PPIase_FKBP_dom"/>
</dbReference>